<evidence type="ECO:0000259" key="3">
    <source>
        <dbReference type="PROSITE" id="PS50075"/>
    </source>
</evidence>
<dbReference type="Pfam" id="PF00501">
    <property type="entry name" value="AMP-binding"/>
    <property type="match status" value="1"/>
</dbReference>
<dbReference type="SUPFAM" id="SSF56801">
    <property type="entry name" value="Acetyl-CoA synthetase-like"/>
    <property type="match status" value="1"/>
</dbReference>
<dbReference type="Proteomes" id="UP000215459">
    <property type="component" value="Unassembled WGS sequence"/>
</dbReference>
<evidence type="ECO:0000313" key="5">
    <source>
        <dbReference type="Proteomes" id="UP000215459"/>
    </source>
</evidence>
<dbReference type="InterPro" id="IPR029058">
    <property type="entry name" value="AB_hydrolase_fold"/>
</dbReference>
<dbReference type="Gene3D" id="1.10.1200.10">
    <property type="entry name" value="ACP-like"/>
    <property type="match status" value="1"/>
</dbReference>
<dbReference type="Gene3D" id="3.40.50.1820">
    <property type="entry name" value="alpha/beta hydrolase"/>
    <property type="match status" value="1"/>
</dbReference>
<dbReference type="GO" id="GO:0047527">
    <property type="term" value="F:2,3-dihydroxybenzoate-serine ligase activity"/>
    <property type="evidence" value="ECO:0007669"/>
    <property type="project" value="TreeGrafter"/>
</dbReference>
<dbReference type="InterPro" id="IPR020802">
    <property type="entry name" value="TesA-like"/>
</dbReference>
<comment type="caution">
    <text evidence="4">The sequence shown here is derived from an EMBL/GenBank/DDBJ whole genome shotgun (WGS) entry which is preliminary data.</text>
</comment>
<dbReference type="CDD" id="cd05930">
    <property type="entry name" value="A_NRPS"/>
    <property type="match status" value="1"/>
</dbReference>
<dbReference type="Gene3D" id="3.30.559.10">
    <property type="entry name" value="Chloramphenicol acetyltransferase-like domain"/>
    <property type="match status" value="1"/>
</dbReference>
<dbReference type="Pfam" id="PF00975">
    <property type="entry name" value="Thioesterase"/>
    <property type="match status" value="1"/>
</dbReference>
<dbReference type="FunFam" id="3.40.50.12780:FF:000012">
    <property type="entry name" value="Non-ribosomal peptide synthetase"/>
    <property type="match status" value="1"/>
</dbReference>
<dbReference type="GO" id="GO:0009366">
    <property type="term" value="C:enterobactin synthetase complex"/>
    <property type="evidence" value="ECO:0007669"/>
    <property type="project" value="TreeGrafter"/>
</dbReference>
<dbReference type="InterPro" id="IPR009081">
    <property type="entry name" value="PP-bd_ACP"/>
</dbReference>
<comment type="similarity">
    <text evidence="2">Belongs to the ATP-dependent AMP-binding enzyme family.</text>
</comment>
<dbReference type="GO" id="GO:0043041">
    <property type="term" value="P:amino acid activation for nonribosomal peptide biosynthetic process"/>
    <property type="evidence" value="ECO:0007669"/>
    <property type="project" value="TreeGrafter"/>
</dbReference>
<dbReference type="SUPFAM" id="SSF47336">
    <property type="entry name" value="ACP-like"/>
    <property type="match status" value="1"/>
</dbReference>
<dbReference type="InterPro" id="IPR045851">
    <property type="entry name" value="AMP-bd_C_sf"/>
</dbReference>
<dbReference type="PANTHER" id="PTHR45527">
    <property type="entry name" value="NONRIBOSOMAL PEPTIDE SYNTHETASE"/>
    <property type="match status" value="1"/>
</dbReference>
<dbReference type="Gene3D" id="3.30.559.30">
    <property type="entry name" value="Nonribosomal peptide synthetase, condensation domain"/>
    <property type="match status" value="1"/>
</dbReference>
<reference evidence="4 5" key="1">
    <citation type="submission" date="2017-07" db="EMBL/GenBank/DDBJ databases">
        <title>The genome sequence of Paludifilum halophilum highlights mechanisms for microbial adaptation to high salt environemnts.</title>
        <authorList>
            <person name="Belbahri L."/>
        </authorList>
    </citation>
    <scope>NUCLEOTIDE SEQUENCE [LARGE SCALE GENOMIC DNA]</scope>
    <source>
        <strain evidence="4 5">DSM 102817</strain>
    </source>
</reference>
<dbReference type="Gene3D" id="3.30.300.30">
    <property type="match status" value="1"/>
</dbReference>
<dbReference type="GO" id="GO:0005829">
    <property type="term" value="C:cytosol"/>
    <property type="evidence" value="ECO:0007669"/>
    <property type="project" value="TreeGrafter"/>
</dbReference>
<comment type="cofactor">
    <cofactor evidence="1">
        <name>pantetheine 4'-phosphate</name>
        <dbReference type="ChEBI" id="CHEBI:47942"/>
    </cofactor>
</comment>
<keyword evidence="5" id="KW-1185">Reference proteome</keyword>
<protein>
    <recommendedName>
        <fullName evidence="3">Carrier domain-containing protein</fullName>
    </recommendedName>
</protein>
<dbReference type="SUPFAM" id="SSF52777">
    <property type="entry name" value="CoA-dependent acyltransferases"/>
    <property type="match status" value="2"/>
</dbReference>
<dbReference type="NCBIfam" id="TIGR01733">
    <property type="entry name" value="AA-adenyl-dom"/>
    <property type="match status" value="1"/>
</dbReference>
<dbReference type="InterPro" id="IPR036736">
    <property type="entry name" value="ACP-like_sf"/>
</dbReference>
<dbReference type="Pfam" id="PF00550">
    <property type="entry name" value="PP-binding"/>
    <property type="match status" value="1"/>
</dbReference>
<dbReference type="InterPro" id="IPR010071">
    <property type="entry name" value="AA_adenyl_dom"/>
</dbReference>
<sequence>MPVYIPSRRFHMNTFSAGSGDVQQNVFVLPASYGQEQLWFFDQLEPNNPVYNLVFGYRVTGLLDSEILKDCLNELIRRHETLRTTFTKQNGKPMQVVWPPFIISLPLVDLTSAPSQDRFNHGMQEAKEEGSRPFNLTEGPLFRVKLVRLDADDHLFIFNVHHIVFDGWSVGLFTSELAELYKAYFRGEPSPLPELTLQYADFAHWQKEEMNKKEFEYRLSYWEKKLKPDPPRLELPTDYPHSGKQSFSGSIETFALPESVAKKLKELGEKEGASLFMVLLAGFKVFLHRYTGQTDLTSGVAVTSRNRSELEKMIGYFVNQLVIRTNVSGSFSFRELIRSVRKEFLDAVQHDVPFGKLVEHLKPERMINHNPFFQVMFAYGDESDQQEKLAPGIKIDSLEIDNGTSKFDIGLRFNKKKGSIMGELEYNTGLFRRESILNMVEHLILLLRNALNDPDLPISKLPILTEKEQQLLMKEQDKANFQYKDIKLPHRLLQEQTERTPEAIAITGDQGSLTYYELNQRVNQLAHYLKKKEVAPGVLVGVYLERSWESIISLFAIWKAGGAYLPLDPSYPRERIAMIAEDSGMSLLVTTRKMSESLFPQVNVPFLFVDEEWDAVAQEETENGILSQDWSLDHLAYVFFTSGSTGRPKGVSMIHRALMHQMIWQYREFPLEEGDGVFFKTSVSFDPCLLEMCLPLLWGGRVIVGPPEVELRPDKQVEIIQDEDVTRLILVPTILDRLLDVPSFSECTSLREVLVGGEPLAPELVKKFFSKMNIKLVNRYGPTESCIDVTTWDCDVEKIEGRVPIGYPAPYADIYVLDRNRQPVPTGVPGELYIGGPTLAKGYLNRPDLTKKAFIPHPFSKHPSARLYKTGDWVRYREDRSLEFLERIDHQVKIRGVRVELQEIERLLRQHLSVKKAKVLVRKDESNEASLVAYMIPSKKPVATTDIRLYLGEHLPTFMLPSYFIWMDAFPVHESSKKINYKAFPSPELSRNSELNLAARDRIELKMVNLWEEVLQTQNIGLTDNFFDIGGYSLKAVELLDAINETFGVELPLSTLFQKSTVMEICDHIRNETPTSNDLLVCIRQGKGTEVPFVMVHPGGGGVLCYYHLAKALGEHQTVYGIQAMGYESEDPPLTDISEMADLYVEQMRRKLPKGPYRLLGWSFGATMAYEMTRRLEKMGEKVQFLGLLDAHPIDSREKDSLSVIQNRDSLVAWAEKLGMDKNELEGLDRDQQLLKVLRQAQERQVLPLSADISTVKRYLDIMMANRTAALNYVVKEPIQTDLHLFLVNEVSQQDPVPLVDSSPWYKRTTGQVRKYSIQGHHHNLVDPPHVQYLGELIRQVLMPTEVKS</sequence>
<dbReference type="InterPro" id="IPR001031">
    <property type="entry name" value="Thioesterase"/>
</dbReference>
<dbReference type="GO" id="GO:0008610">
    <property type="term" value="P:lipid biosynthetic process"/>
    <property type="evidence" value="ECO:0007669"/>
    <property type="project" value="UniProtKB-ARBA"/>
</dbReference>
<organism evidence="4 5">
    <name type="scientific">Paludifilum halophilum</name>
    <dbReference type="NCBI Taxonomy" id="1642702"/>
    <lineage>
        <taxon>Bacteria</taxon>
        <taxon>Bacillati</taxon>
        <taxon>Bacillota</taxon>
        <taxon>Bacilli</taxon>
        <taxon>Bacillales</taxon>
        <taxon>Thermoactinomycetaceae</taxon>
        <taxon>Paludifilum</taxon>
    </lineage>
</organism>
<dbReference type="Pfam" id="PF00668">
    <property type="entry name" value="Condensation"/>
    <property type="match status" value="1"/>
</dbReference>
<dbReference type="Gene3D" id="3.40.50.980">
    <property type="match status" value="2"/>
</dbReference>
<dbReference type="PANTHER" id="PTHR45527:SF1">
    <property type="entry name" value="FATTY ACID SYNTHASE"/>
    <property type="match status" value="1"/>
</dbReference>
<dbReference type="FunFam" id="3.40.50.980:FF:000001">
    <property type="entry name" value="Non-ribosomal peptide synthetase"/>
    <property type="match status" value="1"/>
</dbReference>
<dbReference type="EMBL" id="NOWF01000001">
    <property type="protein sequence ID" value="OYD09605.1"/>
    <property type="molecule type" value="Genomic_DNA"/>
</dbReference>
<evidence type="ECO:0000256" key="2">
    <source>
        <dbReference type="ARBA" id="ARBA00006432"/>
    </source>
</evidence>
<evidence type="ECO:0000313" key="4">
    <source>
        <dbReference type="EMBL" id="OYD09605.1"/>
    </source>
</evidence>
<dbReference type="InterPro" id="IPR023213">
    <property type="entry name" value="CAT-like_dom_sf"/>
</dbReference>
<dbReference type="InterPro" id="IPR000873">
    <property type="entry name" value="AMP-dep_synth/lig_dom"/>
</dbReference>
<dbReference type="SUPFAM" id="SSF53474">
    <property type="entry name" value="alpha/beta-Hydrolases"/>
    <property type="match status" value="1"/>
</dbReference>
<dbReference type="PROSITE" id="PS00455">
    <property type="entry name" value="AMP_BINDING"/>
    <property type="match status" value="1"/>
</dbReference>
<dbReference type="CDD" id="cd19531">
    <property type="entry name" value="LCL_NRPS-like"/>
    <property type="match status" value="1"/>
</dbReference>
<dbReference type="SMART" id="SM00824">
    <property type="entry name" value="PKS_TE"/>
    <property type="match status" value="1"/>
</dbReference>
<proteinExistence type="inferred from homology"/>
<dbReference type="InterPro" id="IPR020845">
    <property type="entry name" value="AMP-binding_CS"/>
</dbReference>
<dbReference type="InterPro" id="IPR001242">
    <property type="entry name" value="Condensation_dom"/>
</dbReference>
<accession>A0A235BDD4</accession>
<dbReference type="Gene3D" id="2.30.38.10">
    <property type="entry name" value="Luciferase, Domain 3"/>
    <property type="match status" value="1"/>
</dbReference>
<gene>
    <name evidence="4" type="ORF">CHM34_00930</name>
</gene>
<dbReference type="PROSITE" id="PS50075">
    <property type="entry name" value="CARRIER"/>
    <property type="match status" value="1"/>
</dbReference>
<name>A0A235BDD4_9BACL</name>
<feature type="domain" description="Carrier" evidence="3">
    <location>
        <begin position="998"/>
        <end position="1073"/>
    </location>
</feature>
<evidence type="ECO:0000256" key="1">
    <source>
        <dbReference type="ARBA" id="ARBA00001957"/>
    </source>
</evidence>
<dbReference type="GO" id="GO:0009239">
    <property type="term" value="P:enterobactin biosynthetic process"/>
    <property type="evidence" value="ECO:0007669"/>
    <property type="project" value="TreeGrafter"/>
</dbReference>
<dbReference type="GO" id="GO:0031177">
    <property type="term" value="F:phosphopantetheine binding"/>
    <property type="evidence" value="ECO:0007669"/>
    <property type="project" value="TreeGrafter"/>
</dbReference>
<dbReference type="OrthoDB" id="9765680at2"/>